<evidence type="ECO:0000313" key="3">
    <source>
        <dbReference type="Proteomes" id="UP000439113"/>
    </source>
</evidence>
<feature type="compositionally biased region" description="Low complexity" evidence="1">
    <location>
        <begin position="153"/>
        <end position="197"/>
    </location>
</feature>
<dbReference type="OrthoDB" id="5220at2"/>
<dbReference type="InterPro" id="IPR007731">
    <property type="entry name" value="DUF669"/>
</dbReference>
<organism evidence="2 3">
    <name type="scientific">Rhodoblastus acidophilus</name>
    <name type="common">Rhodopseudomonas acidophila</name>
    <dbReference type="NCBI Taxonomy" id="1074"/>
    <lineage>
        <taxon>Bacteria</taxon>
        <taxon>Pseudomonadati</taxon>
        <taxon>Pseudomonadota</taxon>
        <taxon>Alphaproteobacteria</taxon>
        <taxon>Hyphomicrobiales</taxon>
        <taxon>Rhodoblastaceae</taxon>
        <taxon>Rhodoblastus</taxon>
    </lineage>
</organism>
<evidence type="ECO:0000256" key="1">
    <source>
        <dbReference type="SAM" id="MobiDB-lite"/>
    </source>
</evidence>
<proteinExistence type="predicted"/>
<comment type="caution">
    <text evidence="2">The sequence shown here is derived from an EMBL/GenBank/DDBJ whole genome shotgun (WGS) entry which is preliminary data.</text>
</comment>
<accession>A0A6N8DND7</accession>
<evidence type="ECO:0000313" key="2">
    <source>
        <dbReference type="EMBL" id="MTV31366.1"/>
    </source>
</evidence>
<dbReference type="RefSeq" id="WP_155446053.1">
    <property type="nucleotide sequence ID" value="NZ_JAOQNR010000010.1"/>
</dbReference>
<name>A0A6N8DND7_RHOAC</name>
<feature type="region of interest" description="Disordered" evidence="1">
    <location>
        <begin position="146"/>
        <end position="216"/>
    </location>
</feature>
<protein>
    <submittedName>
        <fullName evidence="2">DUF669 domain-containing protein</fullName>
    </submittedName>
</protein>
<sequence>MAFVFNPNEIDTSDDFVLMPEGVYMLQATKVERVFKDTGDFMVKMIFATMNEDFPGVFSQRFNMIHSNPQAQEIARRDFAKFCKASGIADEFPEGFEMDEASDEEMTDLFCHKPFDAKVGIEKSKNPKYSDSNQVAKYYPVGEGGNYGPLRNPQAGHAPAAPAGKPTAANDAPATGTATATTAGRAATNGAARTAGASGAGKANGAGSRPWNRPAA</sequence>
<gene>
    <name evidence="2" type="ORF">GJ654_10210</name>
</gene>
<dbReference type="EMBL" id="WNKS01000007">
    <property type="protein sequence ID" value="MTV31366.1"/>
    <property type="molecule type" value="Genomic_DNA"/>
</dbReference>
<dbReference type="AlphaFoldDB" id="A0A6N8DND7"/>
<dbReference type="Proteomes" id="UP000439113">
    <property type="component" value="Unassembled WGS sequence"/>
</dbReference>
<reference evidence="2 3" key="1">
    <citation type="submission" date="2019-11" db="EMBL/GenBank/DDBJ databases">
        <title>Whole-genome sequence of a Rhodoblastus acidophilus DSM 142.</title>
        <authorList>
            <person name="Kyndt J.A."/>
            <person name="Meyer T.E."/>
        </authorList>
    </citation>
    <scope>NUCLEOTIDE SEQUENCE [LARGE SCALE GENOMIC DNA]</scope>
    <source>
        <strain evidence="2 3">DSM 142</strain>
    </source>
</reference>
<dbReference type="Pfam" id="PF05037">
    <property type="entry name" value="DUF669"/>
    <property type="match status" value="1"/>
</dbReference>